<sequence>MVVRSTVFLTVRKAKTESLLFGRDILVREVILLGLRFQSSIIRLTISFPLSKWAGKTIALGTFPAAEADEKCARAKALTRAWRSSMRPKPTRDWVMNELERLGVRVVSGRLGRKAGEDGDEESETGDKKVNLTAPASVIAPVERRNSLAWGGDAELSALISKRNSLGLSGIMNDRRGSLGSLGPVLGMDGVDLGHRPIGSGGSVTGFDSSFQQEQQRRSSSLGLGSLSGGNLGNMGMSVNPNQHYEMLKLHHMNLLNEIQETTLMMNLYQQQQLQQQQQQLQSQVGSDMSGNDAQMALLLQQQQNNQNSMDSMFGAGAAQRLNGGLGGSQAQMQMQLLQHQMQSNALPASNDNTTGKKRKGGGGKKGASGPKATKQAKQEADKSQS</sequence>
<dbReference type="OrthoDB" id="46792at2759"/>
<accession>A0A1Z5JLX1</accession>
<dbReference type="Proteomes" id="UP000198406">
    <property type="component" value="Unassembled WGS sequence"/>
</dbReference>
<proteinExistence type="predicted"/>
<organism evidence="2 3">
    <name type="scientific">Fistulifera solaris</name>
    <name type="common">Oleaginous diatom</name>
    <dbReference type="NCBI Taxonomy" id="1519565"/>
    <lineage>
        <taxon>Eukaryota</taxon>
        <taxon>Sar</taxon>
        <taxon>Stramenopiles</taxon>
        <taxon>Ochrophyta</taxon>
        <taxon>Bacillariophyta</taxon>
        <taxon>Bacillariophyceae</taxon>
        <taxon>Bacillariophycidae</taxon>
        <taxon>Naviculales</taxon>
        <taxon>Naviculaceae</taxon>
        <taxon>Fistulifera</taxon>
    </lineage>
</organism>
<protein>
    <submittedName>
        <fullName evidence="2">Uncharacterized protein</fullName>
    </submittedName>
</protein>
<name>A0A1Z5JLX1_FISSO</name>
<feature type="region of interest" description="Disordered" evidence="1">
    <location>
        <begin position="202"/>
        <end position="227"/>
    </location>
</feature>
<evidence type="ECO:0000313" key="2">
    <source>
        <dbReference type="EMBL" id="GAX15007.1"/>
    </source>
</evidence>
<dbReference type="EMBL" id="BDSP01000087">
    <property type="protein sequence ID" value="GAX15007.1"/>
    <property type="molecule type" value="Genomic_DNA"/>
</dbReference>
<feature type="compositionally biased region" description="Basic and acidic residues" evidence="1">
    <location>
        <begin position="377"/>
        <end position="386"/>
    </location>
</feature>
<keyword evidence="3" id="KW-1185">Reference proteome</keyword>
<evidence type="ECO:0000256" key="1">
    <source>
        <dbReference type="SAM" id="MobiDB-lite"/>
    </source>
</evidence>
<dbReference type="AlphaFoldDB" id="A0A1Z5JLX1"/>
<reference evidence="2 3" key="1">
    <citation type="journal article" date="2015" name="Plant Cell">
        <title>Oil accumulation by the oleaginous diatom Fistulifera solaris as revealed by the genome and transcriptome.</title>
        <authorList>
            <person name="Tanaka T."/>
            <person name="Maeda Y."/>
            <person name="Veluchamy A."/>
            <person name="Tanaka M."/>
            <person name="Abida H."/>
            <person name="Marechal E."/>
            <person name="Bowler C."/>
            <person name="Muto M."/>
            <person name="Sunaga Y."/>
            <person name="Tanaka M."/>
            <person name="Yoshino T."/>
            <person name="Taniguchi T."/>
            <person name="Fukuda Y."/>
            <person name="Nemoto M."/>
            <person name="Matsumoto M."/>
            <person name="Wong P.S."/>
            <person name="Aburatani S."/>
            <person name="Fujibuchi W."/>
        </authorList>
    </citation>
    <scope>NUCLEOTIDE SEQUENCE [LARGE SCALE GENOMIC DNA]</scope>
    <source>
        <strain evidence="2 3">JPCC DA0580</strain>
    </source>
</reference>
<gene>
    <name evidence="2" type="ORF">FisN_12Lh297</name>
</gene>
<comment type="caution">
    <text evidence="2">The sequence shown here is derived from an EMBL/GenBank/DDBJ whole genome shotgun (WGS) entry which is preliminary data.</text>
</comment>
<feature type="region of interest" description="Disordered" evidence="1">
    <location>
        <begin position="346"/>
        <end position="386"/>
    </location>
</feature>
<dbReference type="InParanoid" id="A0A1Z5JLX1"/>
<evidence type="ECO:0000313" key="3">
    <source>
        <dbReference type="Proteomes" id="UP000198406"/>
    </source>
</evidence>
<feature type="compositionally biased region" description="Low complexity" evidence="1">
    <location>
        <begin position="209"/>
        <end position="225"/>
    </location>
</feature>